<evidence type="ECO:0000313" key="1">
    <source>
        <dbReference type="EMBL" id="CUO65705.1"/>
    </source>
</evidence>
<sequence length="51" mass="6002">MKKNISNKKLTLICPVCGESMHEYEYAYDNKVHGKIYFKCDYCGHKESKII</sequence>
<reference evidence="1 2" key="1">
    <citation type="submission" date="2015-09" db="EMBL/GenBank/DDBJ databases">
        <authorList>
            <consortium name="Pathogen Informatics"/>
        </authorList>
    </citation>
    <scope>NUCLEOTIDE SEQUENCE [LARGE SCALE GENOMIC DNA]</scope>
    <source>
        <strain evidence="1 2">2789STDY5834855</strain>
    </source>
</reference>
<gene>
    <name evidence="1" type="ORF">ERS852470_02975</name>
</gene>
<name>A0A174GK77_9CLOT</name>
<dbReference type="AlphaFoldDB" id="A0A174GK77"/>
<dbReference type="GeneID" id="83013699"/>
<protein>
    <submittedName>
        <fullName evidence="1">Uncharacterized protein</fullName>
    </submittedName>
</protein>
<dbReference type="Proteomes" id="UP000095558">
    <property type="component" value="Unassembled WGS sequence"/>
</dbReference>
<organism evidence="1 2">
    <name type="scientific">Clostridium disporicum</name>
    <dbReference type="NCBI Taxonomy" id="84024"/>
    <lineage>
        <taxon>Bacteria</taxon>
        <taxon>Bacillati</taxon>
        <taxon>Bacillota</taxon>
        <taxon>Clostridia</taxon>
        <taxon>Eubacteriales</taxon>
        <taxon>Clostridiaceae</taxon>
        <taxon>Clostridium</taxon>
    </lineage>
</organism>
<proteinExistence type="predicted"/>
<accession>A0A174GK77</accession>
<dbReference type="RefSeq" id="WP_172676182.1">
    <property type="nucleotide sequence ID" value="NZ_CYYT01000024.1"/>
</dbReference>
<evidence type="ECO:0000313" key="2">
    <source>
        <dbReference type="Proteomes" id="UP000095558"/>
    </source>
</evidence>
<dbReference type="EMBL" id="CYZV01000037">
    <property type="protein sequence ID" value="CUO65705.1"/>
    <property type="molecule type" value="Genomic_DNA"/>
</dbReference>